<organism evidence="2 3">
    <name type="scientific">Cavenderia fasciculata</name>
    <name type="common">Slime mold</name>
    <name type="synonym">Dictyostelium fasciculatum</name>
    <dbReference type="NCBI Taxonomy" id="261658"/>
    <lineage>
        <taxon>Eukaryota</taxon>
        <taxon>Amoebozoa</taxon>
        <taxon>Evosea</taxon>
        <taxon>Eumycetozoa</taxon>
        <taxon>Dictyostelia</taxon>
        <taxon>Acytosteliales</taxon>
        <taxon>Cavenderiaceae</taxon>
        <taxon>Cavenderia</taxon>
    </lineage>
</organism>
<feature type="compositionally biased region" description="Basic residues" evidence="1">
    <location>
        <begin position="270"/>
        <end position="284"/>
    </location>
</feature>
<proteinExistence type="predicted"/>
<dbReference type="OrthoDB" id="10044050at2759"/>
<dbReference type="RefSeq" id="XP_004361118.1">
    <property type="nucleotide sequence ID" value="XM_004361061.1"/>
</dbReference>
<reference evidence="3" key="1">
    <citation type="journal article" date="2011" name="Genome Res.">
        <title>Phylogeny-wide analysis of social amoeba genomes highlights ancient origins for complex intercellular communication.</title>
        <authorList>
            <person name="Heidel A.J."/>
            <person name="Lawal H.M."/>
            <person name="Felder M."/>
            <person name="Schilde C."/>
            <person name="Helps N.R."/>
            <person name="Tunggal B."/>
            <person name="Rivero F."/>
            <person name="John U."/>
            <person name="Schleicher M."/>
            <person name="Eichinger L."/>
            <person name="Platzer M."/>
            <person name="Noegel A.A."/>
            <person name="Schaap P."/>
            <person name="Gloeckner G."/>
        </authorList>
    </citation>
    <scope>NUCLEOTIDE SEQUENCE [LARGE SCALE GENOMIC DNA]</scope>
    <source>
        <strain evidence="3">SH3</strain>
    </source>
</reference>
<dbReference type="EMBL" id="GL883008">
    <property type="protein sequence ID" value="EGG23267.1"/>
    <property type="molecule type" value="Genomic_DNA"/>
</dbReference>
<feature type="compositionally biased region" description="Basic and acidic residues" evidence="1">
    <location>
        <begin position="322"/>
        <end position="331"/>
    </location>
</feature>
<dbReference type="KEGG" id="dfa:DFA_05399"/>
<evidence type="ECO:0000256" key="1">
    <source>
        <dbReference type="SAM" id="MobiDB-lite"/>
    </source>
</evidence>
<feature type="region of interest" description="Disordered" evidence="1">
    <location>
        <begin position="261"/>
        <end position="331"/>
    </location>
</feature>
<keyword evidence="3" id="KW-1185">Reference proteome</keyword>
<feature type="compositionally biased region" description="Low complexity" evidence="1">
    <location>
        <begin position="174"/>
        <end position="190"/>
    </location>
</feature>
<protein>
    <submittedName>
        <fullName evidence="2">Mediator complex subunit 19</fullName>
    </submittedName>
</protein>
<sequence length="331" mass="37483">MQTNFASLLLPPFSSPPPNYQPISLVATRASDQTLFFKQRETDKTRKSGSIEKERVSSTTTYFILKRSNHHIYIASAMTNEEEQVSRIEGETSVVNHASVTVVSGYNNSNNDIYLLKPIQRPPECITGEVNLLEKFNMLKILRDFNSKHLSSTYKSYVRNLPGDNYIRREKSHSSSSSHQSNNIAANQQHPTPPTPNSITSPPQQQQQQQPDGSISSPSTQSINGLSKLVEQENYYDDQQELILLSLGESQLKSAFTLQDGGYIRPDKDKKKHRHDKKKKKRKHRDDPQNGSGSGGMFPVSLSTNMNADGNMEHKKKKKRRDRDDNITVEH</sequence>
<dbReference type="GeneID" id="14875042"/>
<dbReference type="OMA" id="HHIYIAS"/>
<dbReference type="Proteomes" id="UP000007797">
    <property type="component" value="Unassembled WGS sequence"/>
</dbReference>
<gene>
    <name evidence="2" type="primary">med19</name>
    <name evidence="2" type="ORF">DFA_05399</name>
</gene>
<accession>F4PL45</accession>
<evidence type="ECO:0000313" key="3">
    <source>
        <dbReference type="Proteomes" id="UP000007797"/>
    </source>
</evidence>
<feature type="compositionally biased region" description="Low complexity" evidence="1">
    <location>
        <begin position="197"/>
        <end position="219"/>
    </location>
</feature>
<feature type="region of interest" description="Disordered" evidence="1">
    <location>
        <begin position="167"/>
        <end position="222"/>
    </location>
</feature>
<evidence type="ECO:0000313" key="2">
    <source>
        <dbReference type="EMBL" id="EGG23267.1"/>
    </source>
</evidence>
<name>F4PL45_CACFS</name>
<dbReference type="AlphaFoldDB" id="F4PL45"/>